<dbReference type="AlphaFoldDB" id="A0A081BCM1"/>
<accession>A0A081BCM1</accession>
<dbReference type="STRING" id="1333998.M2A_2288"/>
<dbReference type="Gene3D" id="2.40.160.10">
    <property type="entry name" value="Porin"/>
    <property type="match status" value="1"/>
</dbReference>
<organism evidence="1 2">
    <name type="scientific">Tepidicaulis marinus</name>
    <dbReference type="NCBI Taxonomy" id="1333998"/>
    <lineage>
        <taxon>Bacteria</taxon>
        <taxon>Pseudomonadati</taxon>
        <taxon>Pseudomonadota</taxon>
        <taxon>Alphaproteobacteria</taxon>
        <taxon>Hyphomicrobiales</taxon>
        <taxon>Parvibaculaceae</taxon>
        <taxon>Tepidicaulis</taxon>
    </lineage>
</organism>
<reference evidence="1 2" key="1">
    <citation type="submission" date="2014-07" db="EMBL/GenBank/DDBJ databases">
        <title>Tepidicaulis marinum gen. nov., sp. nov., a novel marine bacterium denitrifying nitrate to nitrous oxide strictly under microaerobic conditions.</title>
        <authorList>
            <person name="Takeuchi M."/>
            <person name="Yamagishi T."/>
            <person name="Kamagata Y."/>
            <person name="Oshima K."/>
            <person name="Hattori M."/>
            <person name="Katayama T."/>
            <person name="Hanada S."/>
            <person name="Tamaki H."/>
            <person name="Marumo K."/>
            <person name="Maeda H."/>
            <person name="Nedachi M."/>
            <person name="Iwasaki W."/>
            <person name="Suwa Y."/>
            <person name="Sakata S."/>
        </authorList>
    </citation>
    <scope>NUCLEOTIDE SEQUENCE [LARGE SCALE GENOMIC DNA]</scope>
    <source>
        <strain evidence="1 2">MA2</strain>
    </source>
</reference>
<dbReference type="Proteomes" id="UP000028702">
    <property type="component" value="Unassembled WGS sequence"/>
</dbReference>
<proteinExistence type="predicted"/>
<name>A0A081BCM1_9HYPH</name>
<evidence type="ECO:0000313" key="2">
    <source>
        <dbReference type="Proteomes" id="UP000028702"/>
    </source>
</evidence>
<dbReference type="eggNOG" id="COG3637">
    <property type="taxonomic scope" value="Bacteria"/>
</dbReference>
<protein>
    <submittedName>
        <fullName evidence="1">Conserved protein</fullName>
    </submittedName>
</protein>
<comment type="caution">
    <text evidence="1">The sequence shown here is derived from an EMBL/GenBank/DDBJ whole genome shotgun (WGS) entry which is preliminary data.</text>
</comment>
<keyword evidence="2" id="KW-1185">Reference proteome</keyword>
<evidence type="ECO:0000313" key="1">
    <source>
        <dbReference type="EMBL" id="GAK45789.1"/>
    </source>
</evidence>
<dbReference type="InterPro" id="IPR023614">
    <property type="entry name" value="Porin_dom_sf"/>
</dbReference>
<dbReference type="EMBL" id="BBIO01000012">
    <property type="protein sequence ID" value="GAK45789.1"/>
    <property type="molecule type" value="Genomic_DNA"/>
</dbReference>
<gene>
    <name evidence="1" type="ORF">M2A_2288</name>
</gene>
<sequence length="423" mass="46230">MRVLAFGLGMVAFAGGTAGANELGLRGPALPANADEAMLDDGAAKTRLEIFERMTDFQEYVQGKPLELLRARQAGALPNVGIKFGAGFTGTVVYERTNTDGKFPILSRLPGQHTGSSDTQWIVNDAAWGAAVSAGDWLTGYAQLEYIDTRYPGEEDIQLRKAFGVVGNLDRFPLYAYFGRNTIDFGDMSTYNPFTHNMNTHFFWALSKDPVLGVGAVYDGWHVVGTIIPEGRHQRTADTEGSDFFGNYALNATKAVDLGNGVRLKGGLGYLHRTIYNTVIPHHTSAMAAGQTRSDNAAVDANLTLGWGPFDVMAEYTTTLEDWPATGEKVEALTVQGRYKDSILSYPTEYSAVYSRGDFGPNGSEFEFMEQMALGLETHIDENFSIGLEYVRNHGFAPLVNIQVTSDQSVKTDTFIAGIHVYF</sequence>